<keyword evidence="7" id="KW-1185">Reference proteome</keyword>
<dbReference type="FunFam" id="3.30.70.270:FF:000001">
    <property type="entry name" value="Diguanylate cyclase domain protein"/>
    <property type="match status" value="1"/>
</dbReference>
<dbReference type="Gene3D" id="3.30.70.270">
    <property type="match status" value="1"/>
</dbReference>
<evidence type="ECO:0000259" key="5">
    <source>
        <dbReference type="PROSITE" id="PS50887"/>
    </source>
</evidence>
<gene>
    <name evidence="6" type="ORF">DIZ78_10525</name>
</gene>
<dbReference type="Proteomes" id="UP000254771">
    <property type="component" value="Unassembled WGS sequence"/>
</dbReference>
<keyword evidence="4" id="KW-0175">Coiled coil</keyword>
<dbReference type="AlphaFoldDB" id="A0A370DKZ0"/>
<dbReference type="PANTHER" id="PTHR45138:SF9">
    <property type="entry name" value="DIGUANYLATE CYCLASE DGCM-RELATED"/>
    <property type="match status" value="1"/>
</dbReference>
<dbReference type="SUPFAM" id="SSF55073">
    <property type="entry name" value="Nucleotide cyclase"/>
    <property type="match status" value="1"/>
</dbReference>
<dbReference type="CDD" id="cd01949">
    <property type="entry name" value="GGDEF"/>
    <property type="match status" value="1"/>
</dbReference>
<evidence type="ECO:0000256" key="4">
    <source>
        <dbReference type="SAM" id="Coils"/>
    </source>
</evidence>
<dbReference type="Pfam" id="PF00990">
    <property type="entry name" value="GGDEF"/>
    <property type="match status" value="1"/>
</dbReference>
<comment type="cofactor">
    <cofactor evidence="1">
        <name>Mg(2+)</name>
        <dbReference type="ChEBI" id="CHEBI:18420"/>
    </cofactor>
</comment>
<name>A0A370DKZ0_9GAMM</name>
<evidence type="ECO:0000256" key="1">
    <source>
        <dbReference type="ARBA" id="ARBA00001946"/>
    </source>
</evidence>
<evidence type="ECO:0000313" key="6">
    <source>
        <dbReference type="EMBL" id="RDH85569.1"/>
    </source>
</evidence>
<dbReference type="EMBL" id="QFXE01000013">
    <property type="protein sequence ID" value="RDH85569.1"/>
    <property type="molecule type" value="Genomic_DNA"/>
</dbReference>
<evidence type="ECO:0000256" key="2">
    <source>
        <dbReference type="ARBA" id="ARBA00012528"/>
    </source>
</evidence>
<dbReference type="PANTHER" id="PTHR45138">
    <property type="entry name" value="REGULATORY COMPONENTS OF SENSORY TRANSDUCTION SYSTEM"/>
    <property type="match status" value="1"/>
</dbReference>
<protein>
    <recommendedName>
        <fullName evidence="2">diguanylate cyclase</fullName>
        <ecNumber evidence="2">2.7.7.65</ecNumber>
    </recommendedName>
</protein>
<evidence type="ECO:0000313" key="7">
    <source>
        <dbReference type="Proteomes" id="UP000254771"/>
    </source>
</evidence>
<sequence>MADEKDWKQAYQELLLQHEQSLDSRAETEGLLVRTITRLTVATSGMDPNLDPHLKSIRDAVRNGVKPTLNERLNALSDSLVHQSDSDDFAGPEPLEICDQLISRLQLPKREVSEASRLFSHLLSDPAHVAETELDRLAVLLNHAVSEGTPPKDGLFGRLLGSGKRHGGEGDTPNHMLMELLDRASWPGHWGTDISGFQSRLADKPATDEWVRVLRDLLELTSRFYGDAQTEIQETESFLEELTQRLQELDTHLRNGHDSREAAIKSGRRLNVAVASDVDGIQSSVREATDLGQLKRTVAERLDHIQLSMDQFLVDEEQRYQTAETEERALRERLREMEQESDDIRFRMVEAHHLALQDAATELPNRLAYDERVSQEFARWKRFGEPLSMLVWDVDDFKKINDRYGHQAGDSALRIIAKTLQNRLRETDFIARYGGEEFVTLLCGTDQDKALSVAEEMREAVGASGFHSGSKAVQVSISCGISCFGEGDTVEAVFDRADKALYTAKGKGKNCCEVA</sequence>
<reference evidence="6 7" key="1">
    <citation type="journal article" date="2018" name="ISME J.">
        <title>Endosymbiont genomes yield clues of tubeworm success.</title>
        <authorList>
            <person name="Li Y."/>
            <person name="Liles M.R."/>
            <person name="Halanych K.M."/>
        </authorList>
    </citation>
    <scope>NUCLEOTIDE SEQUENCE [LARGE SCALE GENOMIC DNA]</scope>
    <source>
        <strain evidence="6">A1462</strain>
    </source>
</reference>
<feature type="coiled-coil region" evidence="4">
    <location>
        <begin position="313"/>
        <end position="347"/>
    </location>
</feature>
<accession>A0A370DKZ0</accession>
<feature type="domain" description="GGDEF" evidence="5">
    <location>
        <begin position="385"/>
        <end position="515"/>
    </location>
</feature>
<dbReference type="SMART" id="SM00267">
    <property type="entry name" value="GGDEF"/>
    <property type="match status" value="1"/>
</dbReference>
<dbReference type="GO" id="GO:0052621">
    <property type="term" value="F:diguanylate cyclase activity"/>
    <property type="evidence" value="ECO:0007669"/>
    <property type="project" value="UniProtKB-EC"/>
</dbReference>
<comment type="caution">
    <text evidence="6">The sequence shown here is derived from an EMBL/GenBank/DDBJ whole genome shotgun (WGS) entry which is preliminary data.</text>
</comment>
<dbReference type="PROSITE" id="PS50887">
    <property type="entry name" value="GGDEF"/>
    <property type="match status" value="1"/>
</dbReference>
<dbReference type="NCBIfam" id="TIGR00254">
    <property type="entry name" value="GGDEF"/>
    <property type="match status" value="1"/>
</dbReference>
<dbReference type="InterPro" id="IPR000160">
    <property type="entry name" value="GGDEF_dom"/>
</dbReference>
<dbReference type="InterPro" id="IPR048516">
    <property type="entry name" value="DGCcoil"/>
</dbReference>
<comment type="catalytic activity">
    <reaction evidence="3">
        <text>2 GTP = 3',3'-c-di-GMP + 2 diphosphate</text>
        <dbReference type="Rhea" id="RHEA:24898"/>
        <dbReference type="ChEBI" id="CHEBI:33019"/>
        <dbReference type="ChEBI" id="CHEBI:37565"/>
        <dbReference type="ChEBI" id="CHEBI:58805"/>
        <dbReference type="EC" id="2.7.7.65"/>
    </reaction>
</comment>
<dbReference type="InterPro" id="IPR043128">
    <property type="entry name" value="Rev_trsase/Diguanyl_cyclase"/>
</dbReference>
<proteinExistence type="predicted"/>
<organism evidence="6 7">
    <name type="scientific">endosymbiont of Escarpia spicata</name>
    <dbReference type="NCBI Taxonomy" id="2200908"/>
    <lineage>
        <taxon>Bacteria</taxon>
        <taxon>Pseudomonadati</taxon>
        <taxon>Pseudomonadota</taxon>
        <taxon>Gammaproteobacteria</taxon>
        <taxon>sulfur-oxidizing symbionts</taxon>
    </lineage>
</organism>
<dbReference type="EC" id="2.7.7.65" evidence="2"/>
<feature type="coiled-coil region" evidence="4">
    <location>
        <begin position="225"/>
        <end position="252"/>
    </location>
</feature>
<evidence type="ECO:0000256" key="3">
    <source>
        <dbReference type="ARBA" id="ARBA00034247"/>
    </source>
</evidence>
<dbReference type="InterPro" id="IPR029787">
    <property type="entry name" value="Nucleotide_cyclase"/>
</dbReference>
<dbReference type="Pfam" id="PF20975">
    <property type="entry name" value="DGCcoil"/>
    <property type="match status" value="1"/>
</dbReference>
<dbReference type="InterPro" id="IPR050469">
    <property type="entry name" value="Diguanylate_Cyclase"/>
</dbReference>